<keyword evidence="8" id="KW-1185">Reference proteome</keyword>
<dbReference type="InterPro" id="IPR017452">
    <property type="entry name" value="GPCR_Rhodpsn_7TM"/>
</dbReference>
<dbReference type="RefSeq" id="XP_038046704.1">
    <property type="nucleotide sequence ID" value="XM_038190776.1"/>
</dbReference>
<evidence type="ECO:0000256" key="3">
    <source>
        <dbReference type="ARBA" id="ARBA00022989"/>
    </source>
</evidence>
<dbReference type="EnsemblMetazoa" id="XM_038190776.1">
    <property type="protein sequence ID" value="XP_038046704.1"/>
    <property type="gene ID" value="LOC119720909"/>
</dbReference>
<dbReference type="GO" id="GO:0016020">
    <property type="term" value="C:membrane"/>
    <property type="evidence" value="ECO:0007669"/>
    <property type="project" value="UniProtKB-SubCell"/>
</dbReference>
<accession>A0A913Z4K7</accession>
<evidence type="ECO:0000256" key="1">
    <source>
        <dbReference type="ARBA" id="ARBA00004370"/>
    </source>
</evidence>
<dbReference type="PANTHER" id="PTHR45698">
    <property type="entry name" value="TRACE AMINE-ASSOCIATED RECEPTOR 19N-RELATED"/>
    <property type="match status" value="1"/>
</dbReference>
<dbReference type="Pfam" id="PF00001">
    <property type="entry name" value="7tm_1"/>
    <property type="match status" value="2"/>
</dbReference>
<evidence type="ECO:0000313" key="7">
    <source>
        <dbReference type="EnsemblMetazoa" id="XP_038046704.1"/>
    </source>
</evidence>
<sequence>MHTSSIAIICHQAIIDFLGSLLLILQLNIPLPHTIGGELLCRVCIGHVTLFLLFVASTYNLLALTLGRYINIVKPLRFRMIHSGKGVAATIAIMWLLVTFIKSYSFFLYSVVDGHTCVFRNFQSSKDHITTSEVGRAEQMHQQHQLLRVRRDMFESLVIVFVTFVVCWTPSQVTYFMFNIGWIDLDDKGPVNVIGTKMTACNCCPNPIIYCFKYKLFRQTICTMIAVQVTNSMIVLSRQQPLTRPRTTTCKSSK</sequence>
<keyword evidence="2 5" id="KW-0812">Transmembrane</keyword>
<comment type="subcellular location">
    <subcellularLocation>
        <location evidence="1">Membrane</location>
    </subcellularLocation>
</comment>
<feature type="transmembrane region" description="Helical" evidence="5">
    <location>
        <begin position="39"/>
        <end position="62"/>
    </location>
</feature>
<dbReference type="OrthoDB" id="9894375at2759"/>
<evidence type="ECO:0000256" key="5">
    <source>
        <dbReference type="SAM" id="Phobius"/>
    </source>
</evidence>
<dbReference type="GeneID" id="119720909"/>
<dbReference type="PANTHER" id="PTHR45698:SF1">
    <property type="entry name" value="TRACE AMINE-ASSOCIATED RECEPTOR 13C-LIKE"/>
    <property type="match status" value="1"/>
</dbReference>
<evidence type="ECO:0000313" key="8">
    <source>
        <dbReference type="Proteomes" id="UP000887568"/>
    </source>
</evidence>
<feature type="transmembrane region" description="Helical" evidence="5">
    <location>
        <begin position="6"/>
        <end position="27"/>
    </location>
</feature>
<dbReference type="PROSITE" id="PS50262">
    <property type="entry name" value="G_PROTEIN_RECEP_F1_2"/>
    <property type="match status" value="1"/>
</dbReference>
<name>A0A913Z4K7_PATMI</name>
<dbReference type="InterPro" id="IPR000276">
    <property type="entry name" value="GPCR_Rhodpsn"/>
</dbReference>
<protein>
    <recommendedName>
        <fullName evidence="6">G-protein coupled receptors family 1 profile domain-containing protein</fullName>
    </recommendedName>
</protein>
<dbReference type="Proteomes" id="UP000887568">
    <property type="component" value="Unplaced"/>
</dbReference>
<dbReference type="AlphaFoldDB" id="A0A913Z4K7"/>
<dbReference type="GO" id="GO:0004930">
    <property type="term" value="F:G protein-coupled receptor activity"/>
    <property type="evidence" value="ECO:0007669"/>
    <property type="project" value="InterPro"/>
</dbReference>
<dbReference type="SUPFAM" id="SSF81321">
    <property type="entry name" value="Family A G protein-coupled receptor-like"/>
    <property type="match status" value="1"/>
</dbReference>
<keyword evidence="4 5" id="KW-0472">Membrane</keyword>
<dbReference type="Gene3D" id="1.20.1070.10">
    <property type="entry name" value="Rhodopsin 7-helix transmembrane proteins"/>
    <property type="match status" value="2"/>
</dbReference>
<feature type="transmembrane region" description="Helical" evidence="5">
    <location>
        <begin position="82"/>
        <end position="101"/>
    </location>
</feature>
<feature type="transmembrane region" description="Helical" evidence="5">
    <location>
        <begin position="157"/>
        <end position="178"/>
    </location>
</feature>
<dbReference type="PRINTS" id="PR00237">
    <property type="entry name" value="GPCRRHODOPSN"/>
</dbReference>
<feature type="domain" description="G-protein coupled receptors family 1 profile" evidence="6">
    <location>
        <begin position="1"/>
        <end position="210"/>
    </location>
</feature>
<keyword evidence="3 5" id="KW-1133">Transmembrane helix</keyword>
<reference evidence="7" key="1">
    <citation type="submission" date="2022-11" db="UniProtKB">
        <authorList>
            <consortium name="EnsemblMetazoa"/>
        </authorList>
    </citation>
    <scope>IDENTIFICATION</scope>
</reference>
<evidence type="ECO:0000256" key="2">
    <source>
        <dbReference type="ARBA" id="ARBA00022692"/>
    </source>
</evidence>
<proteinExistence type="predicted"/>
<evidence type="ECO:0000256" key="4">
    <source>
        <dbReference type="ARBA" id="ARBA00023136"/>
    </source>
</evidence>
<evidence type="ECO:0000259" key="6">
    <source>
        <dbReference type="PROSITE" id="PS50262"/>
    </source>
</evidence>
<organism evidence="7 8">
    <name type="scientific">Patiria miniata</name>
    <name type="common">Bat star</name>
    <name type="synonym">Asterina miniata</name>
    <dbReference type="NCBI Taxonomy" id="46514"/>
    <lineage>
        <taxon>Eukaryota</taxon>
        <taxon>Metazoa</taxon>
        <taxon>Echinodermata</taxon>
        <taxon>Eleutherozoa</taxon>
        <taxon>Asterozoa</taxon>
        <taxon>Asteroidea</taxon>
        <taxon>Valvatacea</taxon>
        <taxon>Valvatida</taxon>
        <taxon>Asterinidae</taxon>
        <taxon>Patiria</taxon>
    </lineage>
</organism>
<dbReference type="CDD" id="cd00637">
    <property type="entry name" value="7tm_classA_rhodopsin-like"/>
    <property type="match status" value="1"/>
</dbReference>